<keyword evidence="3" id="KW-0813">Transport</keyword>
<keyword evidence="6" id="KW-0472">Membrane</keyword>
<reference evidence="10" key="1">
    <citation type="submission" date="2020-10" db="EMBL/GenBank/DDBJ databases">
        <authorList>
            <person name="Gilroy R."/>
        </authorList>
    </citation>
    <scope>NUCLEOTIDE SEQUENCE</scope>
    <source>
        <strain evidence="10">14700</strain>
    </source>
</reference>
<evidence type="ECO:0000256" key="9">
    <source>
        <dbReference type="SAM" id="SignalP"/>
    </source>
</evidence>
<dbReference type="PANTHER" id="PTHR43649:SF33">
    <property type="entry name" value="POLYGALACTURONAN_RHAMNOGALACTURONAN-BINDING PROTEIN YTCQ"/>
    <property type="match status" value="1"/>
</dbReference>
<keyword evidence="8" id="KW-0449">Lipoprotein</keyword>
<dbReference type="InterPro" id="IPR050490">
    <property type="entry name" value="Bact_solute-bd_prot1"/>
</dbReference>
<dbReference type="PANTHER" id="PTHR43649">
    <property type="entry name" value="ARABINOSE-BINDING PROTEIN-RELATED"/>
    <property type="match status" value="1"/>
</dbReference>
<comment type="similarity">
    <text evidence="2">Belongs to the bacterial solute-binding protein 1 family.</text>
</comment>
<dbReference type="SUPFAM" id="SSF53850">
    <property type="entry name" value="Periplasmic binding protein-like II"/>
    <property type="match status" value="1"/>
</dbReference>
<dbReference type="GO" id="GO:0055085">
    <property type="term" value="P:transmembrane transport"/>
    <property type="evidence" value="ECO:0007669"/>
    <property type="project" value="InterPro"/>
</dbReference>
<gene>
    <name evidence="10" type="ORF">IAA72_01990</name>
</gene>
<comment type="caution">
    <text evidence="10">The sequence shown here is derived from an EMBL/GenBank/DDBJ whole genome shotgun (WGS) entry which is preliminary data.</text>
</comment>
<evidence type="ECO:0000256" key="5">
    <source>
        <dbReference type="ARBA" id="ARBA00022729"/>
    </source>
</evidence>
<evidence type="ECO:0000313" key="11">
    <source>
        <dbReference type="Proteomes" id="UP000810292"/>
    </source>
</evidence>
<evidence type="ECO:0000256" key="2">
    <source>
        <dbReference type="ARBA" id="ARBA00008520"/>
    </source>
</evidence>
<reference evidence="10" key="2">
    <citation type="journal article" date="2021" name="PeerJ">
        <title>Extensive microbial diversity within the chicken gut microbiome revealed by metagenomics and culture.</title>
        <authorList>
            <person name="Gilroy R."/>
            <person name="Ravi A."/>
            <person name="Getino M."/>
            <person name="Pursley I."/>
            <person name="Horton D.L."/>
            <person name="Alikhan N.F."/>
            <person name="Baker D."/>
            <person name="Gharbi K."/>
            <person name="Hall N."/>
            <person name="Watson M."/>
            <person name="Adriaenssens E.M."/>
            <person name="Foster-Nyarko E."/>
            <person name="Jarju S."/>
            <person name="Secka A."/>
            <person name="Antonio M."/>
            <person name="Oren A."/>
            <person name="Chaudhuri R.R."/>
            <person name="La Ragione R."/>
            <person name="Hildebrand F."/>
            <person name="Pallen M.J."/>
        </authorList>
    </citation>
    <scope>NUCLEOTIDE SEQUENCE</scope>
    <source>
        <strain evidence="10">14700</strain>
    </source>
</reference>
<feature type="signal peptide" evidence="9">
    <location>
        <begin position="1"/>
        <end position="20"/>
    </location>
</feature>
<dbReference type="InterPro" id="IPR006059">
    <property type="entry name" value="SBP"/>
</dbReference>
<dbReference type="GO" id="GO:0042597">
    <property type="term" value="C:periplasmic space"/>
    <property type="evidence" value="ECO:0007669"/>
    <property type="project" value="UniProtKB-SubCell"/>
</dbReference>
<dbReference type="InterPro" id="IPR006061">
    <property type="entry name" value="SBP_1_CS"/>
</dbReference>
<sequence length="419" mass="46351">MKRFLVIMLCALCVIGFATAGGAKDSSSKDSGLHGSLTVATNASSPTFDAVEHIVELFMEENPGVDVEYTTYGSDYENLMKARMAANDLPDVFATHGWAVNRYAEYLMPLNDLELSTRIAPAVIDTVTTDDGSIVAMPVTMEQSGMIYNKAILREAGWDHVPRTIDEFFQCCEDVKALGVTPVYITGKDTRNQANLMDIMAVSILITCNDAGDNAEALYNGTFDWSKWAPVSSLITELRDRGLLNVDATTADPIYTQEKLAFGEAMFNFNNQAAITSAWELNPDAELSMMPVPGFHEDDEQIWIGGERECYGIWKDTPNKELAIAFLEFMARPENVKYVCDTAGMPAGFIDIDSEQKLSEDYAAFADLKIYPYFDREWLPSGMWATMRTIGGALTAGEMSVEESCNTMRDSYLSLMAQQ</sequence>
<accession>A0A9D9I9L8</accession>
<evidence type="ECO:0000256" key="7">
    <source>
        <dbReference type="ARBA" id="ARBA00023139"/>
    </source>
</evidence>
<evidence type="ECO:0000256" key="3">
    <source>
        <dbReference type="ARBA" id="ARBA00022448"/>
    </source>
</evidence>
<comment type="subcellular location">
    <subcellularLocation>
        <location evidence="1">Periplasm</location>
    </subcellularLocation>
</comment>
<evidence type="ECO:0000256" key="8">
    <source>
        <dbReference type="ARBA" id="ARBA00023288"/>
    </source>
</evidence>
<dbReference type="EMBL" id="JADIMF010000029">
    <property type="protein sequence ID" value="MBO8468539.1"/>
    <property type="molecule type" value="Genomic_DNA"/>
</dbReference>
<proteinExistence type="inferred from homology"/>
<keyword evidence="7" id="KW-0564">Palmitate</keyword>
<protein>
    <submittedName>
        <fullName evidence="10">Extracellular solute-binding protein</fullName>
    </submittedName>
</protein>
<evidence type="ECO:0000313" key="10">
    <source>
        <dbReference type="EMBL" id="MBO8468539.1"/>
    </source>
</evidence>
<evidence type="ECO:0000256" key="6">
    <source>
        <dbReference type="ARBA" id="ARBA00023136"/>
    </source>
</evidence>
<dbReference type="Pfam" id="PF01547">
    <property type="entry name" value="SBP_bac_1"/>
    <property type="match status" value="1"/>
</dbReference>
<evidence type="ECO:0000256" key="4">
    <source>
        <dbReference type="ARBA" id="ARBA00022475"/>
    </source>
</evidence>
<feature type="chain" id="PRO_5038571509" evidence="9">
    <location>
        <begin position="21"/>
        <end position="419"/>
    </location>
</feature>
<dbReference type="Proteomes" id="UP000810292">
    <property type="component" value="Unassembled WGS sequence"/>
</dbReference>
<keyword evidence="5 9" id="KW-0732">Signal</keyword>
<dbReference type="PROSITE" id="PS01037">
    <property type="entry name" value="SBP_BACTERIAL_1"/>
    <property type="match status" value="1"/>
</dbReference>
<evidence type="ECO:0000256" key="1">
    <source>
        <dbReference type="ARBA" id="ARBA00004418"/>
    </source>
</evidence>
<organism evidence="10 11">
    <name type="scientific">Candidatus Ornithospirochaeta stercoravium</name>
    <dbReference type="NCBI Taxonomy" id="2840897"/>
    <lineage>
        <taxon>Bacteria</taxon>
        <taxon>Pseudomonadati</taxon>
        <taxon>Spirochaetota</taxon>
        <taxon>Spirochaetia</taxon>
        <taxon>Spirochaetales</taxon>
        <taxon>Spirochaetaceae</taxon>
        <taxon>Spirochaetaceae incertae sedis</taxon>
        <taxon>Candidatus Ornithospirochaeta</taxon>
    </lineage>
</organism>
<name>A0A9D9I9L8_9SPIO</name>
<keyword evidence="4" id="KW-1003">Cell membrane</keyword>
<dbReference type="AlphaFoldDB" id="A0A9D9I9L8"/>
<dbReference type="Gene3D" id="3.40.190.10">
    <property type="entry name" value="Periplasmic binding protein-like II"/>
    <property type="match status" value="2"/>
</dbReference>